<sequence length="267" mass="30157">MFRQRENSVKWVSGMLSLLVHGLFVVLLVMSFSWKSIQPMQVVEVELWDSIPAQKVEAPPAPAEPVAKVEPQPEPPPPPPPESKAEIRMKDKPLVKPKPEKKPKPEAPKPDPRQQAREEEKRHQEELKRLQQQIGEDDRQLHQEMQNKEQQKVSAARNADEARKAALASSGEINDAMAKIRNKIYRYVNRDLCGTGKPVLKFSLSLIPTGELEAPPRLLQSSGISACDQAISRAILQAAHPLPLPTQPELLNQFRDLILEFRPNDQK</sequence>
<reference evidence="3" key="1">
    <citation type="submission" date="2016-10" db="EMBL/GenBank/DDBJ databases">
        <title>Sequence of Gallionella enrichment culture.</title>
        <authorList>
            <person name="Poehlein A."/>
            <person name="Muehling M."/>
            <person name="Daniel R."/>
        </authorList>
    </citation>
    <scope>NUCLEOTIDE SEQUENCE</scope>
</reference>
<dbReference type="AlphaFoldDB" id="A0A1J5RFX4"/>
<organism evidence="3">
    <name type="scientific">mine drainage metagenome</name>
    <dbReference type="NCBI Taxonomy" id="410659"/>
    <lineage>
        <taxon>unclassified sequences</taxon>
        <taxon>metagenomes</taxon>
        <taxon>ecological metagenomes</taxon>
    </lineage>
</organism>
<dbReference type="EMBL" id="MLJW01000369">
    <property type="protein sequence ID" value="OIQ88515.1"/>
    <property type="molecule type" value="Genomic_DNA"/>
</dbReference>
<dbReference type="Gene3D" id="3.30.1150.10">
    <property type="match status" value="1"/>
</dbReference>
<feature type="compositionally biased region" description="Basic and acidic residues" evidence="1">
    <location>
        <begin position="83"/>
        <end position="128"/>
    </location>
</feature>
<feature type="transmembrane region" description="Helical" evidence="2">
    <location>
        <begin position="12"/>
        <end position="34"/>
    </location>
</feature>
<feature type="compositionally biased region" description="Low complexity" evidence="1">
    <location>
        <begin position="58"/>
        <end position="70"/>
    </location>
</feature>
<evidence type="ECO:0000313" key="3">
    <source>
        <dbReference type="EMBL" id="OIQ88515.1"/>
    </source>
</evidence>
<feature type="compositionally biased region" description="Pro residues" evidence="1">
    <location>
        <begin position="72"/>
        <end position="82"/>
    </location>
</feature>
<comment type="caution">
    <text evidence="3">The sequence shown here is derived from an EMBL/GenBank/DDBJ whole genome shotgun (WGS) entry which is preliminary data.</text>
</comment>
<protein>
    <submittedName>
        <fullName evidence="3">Transport protein TonB</fullName>
    </submittedName>
</protein>
<name>A0A1J5RFX4_9ZZZZ</name>
<proteinExistence type="predicted"/>
<keyword evidence="2" id="KW-1133">Transmembrane helix</keyword>
<evidence type="ECO:0000256" key="1">
    <source>
        <dbReference type="SAM" id="MobiDB-lite"/>
    </source>
</evidence>
<dbReference type="SUPFAM" id="SSF74653">
    <property type="entry name" value="TolA/TonB C-terminal domain"/>
    <property type="match status" value="1"/>
</dbReference>
<keyword evidence="2" id="KW-0472">Membrane</keyword>
<accession>A0A1J5RFX4</accession>
<evidence type="ECO:0000256" key="2">
    <source>
        <dbReference type="SAM" id="Phobius"/>
    </source>
</evidence>
<gene>
    <name evidence="3" type="ORF">GALL_295970</name>
</gene>
<dbReference type="Pfam" id="PF13103">
    <property type="entry name" value="TonB_2"/>
    <property type="match status" value="1"/>
</dbReference>
<keyword evidence="2" id="KW-0812">Transmembrane</keyword>
<feature type="region of interest" description="Disordered" evidence="1">
    <location>
        <begin position="58"/>
        <end position="128"/>
    </location>
</feature>